<evidence type="ECO:0000313" key="2">
    <source>
        <dbReference type="Proteomes" id="UP000215027"/>
    </source>
</evidence>
<dbReference type="RefSeq" id="WP_095043237.1">
    <property type="nucleotide sequence ID" value="NZ_LN890655.1"/>
</dbReference>
<dbReference type="OrthoDB" id="9800767at2"/>
<evidence type="ECO:0000313" key="1">
    <source>
        <dbReference type="EMBL" id="CUS03795.2"/>
    </source>
</evidence>
<keyword evidence="2" id="KW-1185">Reference proteome</keyword>
<dbReference type="EMBL" id="LN890655">
    <property type="protein sequence ID" value="CUS03795.2"/>
    <property type="molecule type" value="Genomic_DNA"/>
</dbReference>
<name>A0A160T4T2_9CHLR</name>
<organism evidence="1 2">
    <name type="scientific">Candidatus Promineifilum breve</name>
    <dbReference type="NCBI Taxonomy" id="1806508"/>
    <lineage>
        <taxon>Bacteria</taxon>
        <taxon>Bacillati</taxon>
        <taxon>Chloroflexota</taxon>
        <taxon>Ardenticatenia</taxon>
        <taxon>Candidatus Promineifilales</taxon>
        <taxon>Candidatus Promineifilaceae</taxon>
        <taxon>Candidatus Promineifilum</taxon>
    </lineage>
</organism>
<dbReference type="KEGG" id="pbf:CFX0092_A1917"/>
<reference evidence="1" key="1">
    <citation type="submission" date="2016-01" db="EMBL/GenBank/DDBJ databases">
        <authorList>
            <person name="Mcilroy J.S."/>
            <person name="Karst M S."/>
            <person name="Albertsen M."/>
        </authorList>
    </citation>
    <scope>NUCLEOTIDE SEQUENCE</scope>
    <source>
        <strain evidence="1">Cfx-K</strain>
    </source>
</reference>
<sequence length="65" mass="7127">MAFMFTNSKGKSYYLHTKKVELKGGRTQQLYFFAKEPGQGALDAVPSGYQVAESKNGLPVLKKAA</sequence>
<protein>
    <submittedName>
        <fullName evidence="1">Uncharacterized protein</fullName>
    </submittedName>
</protein>
<gene>
    <name evidence="1" type="ORF">CFX0092_A1917</name>
</gene>
<dbReference type="Proteomes" id="UP000215027">
    <property type="component" value="Chromosome I"/>
</dbReference>
<accession>A0A160T4T2</accession>
<proteinExistence type="predicted"/>
<dbReference type="AlphaFoldDB" id="A0A160T4T2"/>